<evidence type="ECO:0000313" key="3">
    <source>
        <dbReference type="Proteomes" id="UP001595817"/>
    </source>
</evidence>
<name>A0ABV8WZ92_9LACT</name>
<dbReference type="EMBL" id="JBHSEC010000001">
    <property type="protein sequence ID" value="MFC4408806.1"/>
    <property type="molecule type" value="Genomic_DNA"/>
</dbReference>
<sequence>MNKVMTSVFTGVAILFFWKSAELWHLETTFRNNGMSITFLGWELQSDVPAEKIPSYARAFFVCGSIAVMSAFIALFRRSSHEVESSVDK</sequence>
<dbReference type="RefSeq" id="WP_378150894.1">
    <property type="nucleotide sequence ID" value="NZ_JBHSEC010000001.1"/>
</dbReference>
<proteinExistence type="predicted"/>
<keyword evidence="1" id="KW-0472">Membrane</keyword>
<comment type="caution">
    <text evidence="2">The sequence shown here is derived from an EMBL/GenBank/DDBJ whole genome shotgun (WGS) entry which is preliminary data.</text>
</comment>
<feature type="transmembrane region" description="Helical" evidence="1">
    <location>
        <begin position="56"/>
        <end position="76"/>
    </location>
</feature>
<keyword evidence="1" id="KW-0812">Transmembrane</keyword>
<gene>
    <name evidence="2" type="ORF">ACFOZY_00010</name>
</gene>
<evidence type="ECO:0000313" key="2">
    <source>
        <dbReference type="EMBL" id="MFC4408806.1"/>
    </source>
</evidence>
<organism evidence="2 3">
    <name type="scientific">Chungangia koreensis</name>
    <dbReference type="NCBI Taxonomy" id="752657"/>
    <lineage>
        <taxon>Bacteria</taxon>
        <taxon>Bacillati</taxon>
        <taxon>Bacillota</taxon>
        <taxon>Bacilli</taxon>
        <taxon>Lactobacillales</taxon>
        <taxon>Chungangia</taxon>
    </lineage>
</organism>
<dbReference type="Proteomes" id="UP001595817">
    <property type="component" value="Unassembled WGS sequence"/>
</dbReference>
<keyword evidence="3" id="KW-1185">Reference proteome</keyword>
<reference evidence="3" key="1">
    <citation type="journal article" date="2019" name="Int. J. Syst. Evol. Microbiol.">
        <title>The Global Catalogue of Microorganisms (GCM) 10K type strain sequencing project: providing services to taxonomists for standard genome sequencing and annotation.</title>
        <authorList>
            <consortium name="The Broad Institute Genomics Platform"/>
            <consortium name="The Broad Institute Genome Sequencing Center for Infectious Disease"/>
            <person name="Wu L."/>
            <person name="Ma J."/>
        </authorList>
    </citation>
    <scope>NUCLEOTIDE SEQUENCE [LARGE SCALE GENOMIC DNA]</scope>
    <source>
        <strain evidence="3">CCUG 59778</strain>
    </source>
</reference>
<accession>A0ABV8WZ92</accession>
<keyword evidence="1" id="KW-1133">Transmembrane helix</keyword>
<protein>
    <submittedName>
        <fullName evidence="2">Uncharacterized protein</fullName>
    </submittedName>
</protein>
<evidence type="ECO:0000256" key="1">
    <source>
        <dbReference type="SAM" id="Phobius"/>
    </source>
</evidence>